<dbReference type="CDD" id="cd13394">
    <property type="entry name" value="Syo1_like"/>
    <property type="match status" value="1"/>
</dbReference>
<feature type="repeat" description="ARM" evidence="2">
    <location>
        <begin position="82"/>
        <end position="110"/>
    </location>
</feature>
<dbReference type="GO" id="GO:0051082">
    <property type="term" value="F:unfolded protein binding"/>
    <property type="evidence" value="ECO:0007669"/>
    <property type="project" value="TreeGrafter"/>
</dbReference>
<dbReference type="InterPro" id="IPR057990">
    <property type="entry name" value="TPR_SYO1"/>
</dbReference>
<dbReference type="GO" id="GO:0006606">
    <property type="term" value="P:protein import into nucleus"/>
    <property type="evidence" value="ECO:0007669"/>
    <property type="project" value="TreeGrafter"/>
</dbReference>
<dbReference type="PANTHER" id="PTHR13347:SF1">
    <property type="entry name" value="HEAT REPEAT-CONTAINING PROTEIN 3"/>
    <property type="match status" value="1"/>
</dbReference>
<gene>
    <name evidence="5" type="ORF">M231_03016</name>
</gene>
<keyword evidence="6" id="KW-1185">Reference proteome</keyword>
<dbReference type="PROSITE" id="PS50176">
    <property type="entry name" value="ARM_REPEAT"/>
    <property type="match status" value="1"/>
</dbReference>
<dbReference type="InParanoid" id="A0A4Q1BPG5"/>
<dbReference type="FunCoup" id="A0A4Q1BPG5">
    <property type="interactions" value="64"/>
</dbReference>
<evidence type="ECO:0000313" key="5">
    <source>
        <dbReference type="EMBL" id="RXK39662.1"/>
    </source>
</evidence>
<proteinExistence type="inferred from homology"/>
<dbReference type="InterPro" id="IPR011989">
    <property type="entry name" value="ARM-like"/>
</dbReference>
<accession>A0A4Q1BPG5</accession>
<feature type="compositionally biased region" description="Basic residues" evidence="3">
    <location>
        <begin position="1"/>
        <end position="12"/>
    </location>
</feature>
<dbReference type="STRING" id="5217.A0A4Q1BPG5"/>
<dbReference type="GO" id="GO:0042273">
    <property type="term" value="P:ribosomal large subunit biogenesis"/>
    <property type="evidence" value="ECO:0007669"/>
    <property type="project" value="TreeGrafter"/>
</dbReference>
<dbReference type="InterPro" id="IPR016024">
    <property type="entry name" value="ARM-type_fold"/>
</dbReference>
<sequence length="694" mass="75607">MGKTQYKKKTQAWRHNPIRVPDSHLGSGKAAGKVDPTKEKQMLPVLQKLKSPSHADRTWACAAICNLIQDDPATRRLFQSRNVVGELIERLSDSVDEVVVEASGALRNLAIDGGHELCGEMFNKGIISHLGVLSGKISTTIQAISTPVQGRLTDDQLQARKHLLQLTENVITLIWSLAETSHKTLQGVMGMGVEGLLIQILDRREMLGPGVVVAAAQALYSLSSDNEPFKLALLRHPMALSTIVDICQKSNGMMDDEDELGDGRTLLARLLLLVGVLRNVVTTGSEADQSINLIALTTKTIVPLIDGLIDINLPSVVDRVISLVSQLPSQDLTEALDHQLNGHRSAPSLTLERIERRLHTVSVALEILTGICAGLEELEESEQPDEPDGEDEEMDSDSLPDEDIIAQSQDHSNMSTQPTPVVISTSITLSHLITTLSLPQRLTTLAQLTPLSFPPASDQPSPHPPTTSALSILHLRALEALNNLLLTIAAASETDPTVKGPVPSQGVWEGMMTVIALLYAEADALKRKGHEMRREVLEMALGCLWGAVKVSEEGLLVRPDQIQGLLTLLPLIREPAQTRLIETLSLLASRPNVSLEENQIIGSHFMNFLVSQTPEGSILVSLLNAIIDIYADETRSYDGPVFVAGGYLEALTGVVGRVRSAVKKIDRRTDRLLRAQAEEAQENLTAYIKYRRAL</sequence>
<comment type="similarity">
    <text evidence="1">Belongs to the nuclear import and ribosome assembly adapter family.</text>
</comment>
<evidence type="ECO:0000256" key="2">
    <source>
        <dbReference type="PROSITE-ProRule" id="PRU00259"/>
    </source>
</evidence>
<dbReference type="EMBL" id="SDIL01000028">
    <property type="protein sequence ID" value="RXK39662.1"/>
    <property type="molecule type" value="Genomic_DNA"/>
</dbReference>
<dbReference type="PANTHER" id="PTHR13347">
    <property type="entry name" value="HEAT REPEAT-CONTAINING PROTEIN 3"/>
    <property type="match status" value="1"/>
</dbReference>
<feature type="domain" description="SYO1-like TPR repeats" evidence="4">
    <location>
        <begin position="428"/>
        <end position="693"/>
    </location>
</feature>
<dbReference type="InterPro" id="IPR000225">
    <property type="entry name" value="Armadillo"/>
</dbReference>
<dbReference type="SUPFAM" id="SSF48371">
    <property type="entry name" value="ARM repeat"/>
    <property type="match status" value="1"/>
</dbReference>
<dbReference type="VEuPathDB" id="FungiDB:TREMEDRAFT_70084"/>
<evidence type="ECO:0000313" key="6">
    <source>
        <dbReference type="Proteomes" id="UP000289152"/>
    </source>
</evidence>
<dbReference type="Pfam" id="PF25567">
    <property type="entry name" value="TPR_SYO1"/>
    <property type="match status" value="1"/>
</dbReference>
<organism evidence="5 6">
    <name type="scientific">Tremella mesenterica</name>
    <name type="common">Jelly fungus</name>
    <dbReference type="NCBI Taxonomy" id="5217"/>
    <lineage>
        <taxon>Eukaryota</taxon>
        <taxon>Fungi</taxon>
        <taxon>Dikarya</taxon>
        <taxon>Basidiomycota</taxon>
        <taxon>Agaricomycotina</taxon>
        <taxon>Tremellomycetes</taxon>
        <taxon>Tremellales</taxon>
        <taxon>Tremellaceae</taxon>
        <taxon>Tremella</taxon>
    </lineage>
</organism>
<evidence type="ECO:0000256" key="3">
    <source>
        <dbReference type="SAM" id="MobiDB-lite"/>
    </source>
</evidence>
<feature type="region of interest" description="Disordered" evidence="3">
    <location>
        <begin position="1"/>
        <end position="34"/>
    </location>
</feature>
<dbReference type="Proteomes" id="UP000289152">
    <property type="component" value="Unassembled WGS sequence"/>
</dbReference>
<feature type="region of interest" description="Disordered" evidence="3">
    <location>
        <begin position="377"/>
        <end position="398"/>
    </location>
</feature>
<reference evidence="5 6" key="1">
    <citation type="submission" date="2016-06" db="EMBL/GenBank/DDBJ databases">
        <title>Evolution of pathogenesis and genome organization in the Tremellales.</title>
        <authorList>
            <person name="Cuomo C."/>
            <person name="Litvintseva A."/>
            <person name="Heitman J."/>
            <person name="Chen Y."/>
            <person name="Sun S."/>
            <person name="Springer D."/>
            <person name="Dromer F."/>
            <person name="Young S."/>
            <person name="Zeng Q."/>
            <person name="Chapman S."/>
            <person name="Gujja S."/>
            <person name="Saif S."/>
            <person name="Birren B."/>
        </authorList>
    </citation>
    <scope>NUCLEOTIDE SEQUENCE [LARGE SCALE GENOMIC DNA]</scope>
    <source>
        <strain evidence="5 6">ATCC 28783</strain>
    </source>
</reference>
<dbReference type="OrthoDB" id="288703at2759"/>
<protein>
    <recommendedName>
        <fullName evidence="4">SYO1-like TPR repeats domain-containing protein</fullName>
    </recommendedName>
</protein>
<evidence type="ECO:0000256" key="1">
    <source>
        <dbReference type="ARBA" id="ARBA00049983"/>
    </source>
</evidence>
<comment type="caution">
    <text evidence="5">The sequence shown here is derived from an EMBL/GenBank/DDBJ whole genome shotgun (WGS) entry which is preliminary data.</text>
</comment>
<dbReference type="Gene3D" id="1.25.10.10">
    <property type="entry name" value="Leucine-rich Repeat Variant"/>
    <property type="match status" value="1"/>
</dbReference>
<dbReference type="AlphaFoldDB" id="A0A4Q1BPG5"/>
<dbReference type="InterPro" id="IPR052616">
    <property type="entry name" value="SYO1-like"/>
</dbReference>
<evidence type="ECO:0000259" key="4">
    <source>
        <dbReference type="Pfam" id="PF25567"/>
    </source>
</evidence>
<name>A0A4Q1BPG5_TREME</name>